<proteinExistence type="predicted"/>
<dbReference type="Proteomes" id="UP000823674">
    <property type="component" value="Chromosome A01"/>
</dbReference>
<accession>A0ABQ7NW40</accession>
<evidence type="ECO:0000313" key="2">
    <source>
        <dbReference type="Proteomes" id="UP000823674"/>
    </source>
</evidence>
<comment type="caution">
    <text evidence="1">The sequence shown here is derived from an EMBL/GenBank/DDBJ whole genome shotgun (WGS) entry which is preliminary data.</text>
</comment>
<evidence type="ECO:0000313" key="1">
    <source>
        <dbReference type="EMBL" id="KAG5415072.1"/>
    </source>
</evidence>
<keyword evidence="2" id="KW-1185">Reference proteome</keyword>
<name>A0ABQ7NW40_BRACM</name>
<protein>
    <submittedName>
        <fullName evidence="1">Uncharacterized protein</fullName>
    </submittedName>
</protein>
<organism evidence="1 2">
    <name type="scientific">Brassica rapa subsp. trilocularis</name>
    <dbReference type="NCBI Taxonomy" id="1813537"/>
    <lineage>
        <taxon>Eukaryota</taxon>
        <taxon>Viridiplantae</taxon>
        <taxon>Streptophyta</taxon>
        <taxon>Embryophyta</taxon>
        <taxon>Tracheophyta</taxon>
        <taxon>Spermatophyta</taxon>
        <taxon>Magnoliopsida</taxon>
        <taxon>eudicotyledons</taxon>
        <taxon>Gunneridae</taxon>
        <taxon>Pentapetalae</taxon>
        <taxon>rosids</taxon>
        <taxon>malvids</taxon>
        <taxon>Brassicales</taxon>
        <taxon>Brassicaceae</taxon>
        <taxon>Brassiceae</taxon>
        <taxon>Brassica</taxon>
    </lineage>
</organism>
<dbReference type="EMBL" id="JADBGQ010000001">
    <property type="protein sequence ID" value="KAG5415072.1"/>
    <property type="molecule type" value="Genomic_DNA"/>
</dbReference>
<sequence>MKPEFDEVMKYLIFSHIMVIQKNDLKFSAKLVHSFLCKELMTSKRHEKWFTFARRPLHFGLQEKNSGLVTWKDDDGFWSKQIKTNEKINLQIIKKRHLEESNTYSDVNREPGPWDRPIKAWGGAGLGRVYGIPQNGRPRGLVNKEEARDDSERSCWSVGEQGGVRTSASQSFIPRKQLKDLSIELAELIGELIVLP</sequence>
<reference evidence="1 2" key="1">
    <citation type="submission" date="2021-03" db="EMBL/GenBank/DDBJ databases">
        <authorList>
            <person name="King G.J."/>
            <person name="Bancroft I."/>
            <person name="Baten A."/>
            <person name="Bloomfield J."/>
            <person name="Borpatragohain P."/>
            <person name="He Z."/>
            <person name="Irish N."/>
            <person name="Irwin J."/>
            <person name="Liu K."/>
            <person name="Mauleon R.P."/>
            <person name="Moore J."/>
            <person name="Morris R."/>
            <person name="Ostergaard L."/>
            <person name="Wang B."/>
            <person name="Wells R."/>
        </authorList>
    </citation>
    <scope>NUCLEOTIDE SEQUENCE [LARGE SCALE GENOMIC DNA]</scope>
    <source>
        <strain evidence="1">R-o-18</strain>
        <tissue evidence="1">Leaf</tissue>
    </source>
</reference>
<gene>
    <name evidence="1" type="primary">A01p026410.1_BraROA</name>
    <name evidence="1" type="ORF">IGI04_002639</name>
</gene>